<evidence type="ECO:0000313" key="12">
    <source>
        <dbReference type="EMBL" id="MFD0682882.1"/>
    </source>
</evidence>
<reference evidence="13" key="1">
    <citation type="journal article" date="2019" name="Int. J. Syst. Evol. Microbiol.">
        <title>The Global Catalogue of Microorganisms (GCM) 10K type strain sequencing project: providing services to taxonomists for standard genome sequencing and annotation.</title>
        <authorList>
            <consortium name="The Broad Institute Genomics Platform"/>
            <consortium name="The Broad Institute Genome Sequencing Center for Infectious Disease"/>
            <person name="Wu L."/>
            <person name="Ma J."/>
        </authorList>
    </citation>
    <scope>NUCLEOTIDE SEQUENCE [LARGE SCALE GENOMIC DNA]</scope>
    <source>
        <strain evidence="13">JCM 9371</strain>
    </source>
</reference>
<protein>
    <recommendedName>
        <fullName evidence="4">Protein-L-isoaspartate O-methyltransferase</fullName>
        <ecNumber evidence="3">2.1.1.77</ecNumber>
    </recommendedName>
    <alternativeName>
        <fullName evidence="11">L-isoaspartyl protein carboxyl methyltransferase</fullName>
    </alternativeName>
    <alternativeName>
        <fullName evidence="9">Protein L-isoaspartyl methyltransferase</fullName>
    </alternativeName>
    <alternativeName>
        <fullName evidence="10">Protein-beta-aspartate methyltransferase</fullName>
    </alternativeName>
</protein>
<name>A0ABW2XDW1_9ACTN</name>
<keyword evidence="8" id="KW-0949">S-adenosyl-L-methionine</keyword>
<evidence type="ECO:0000256" key="4">
    <source>
        <dbReference type="ARBA" id="ARBA00013346"/>
    </source>
</evidence>
<dbReference type="EMBL" id="JBHTGP010000001">
    <property type="protein sequence ID" value="MFD0682882.1"/>
    <property type="molecule type" value="Genomic_DNA"/>
</dbReference>
<dbReference type="GO" id="GO:0008168">
    <property type="term" value="F:methyltransferase activity"/>
    <property type="evidence" value="ECO:0007669"/>
    <property type="project" value="UniProtKB-KW"/>
</dbReference>
<comment type="subcellular location">
    <subcellularLocation>
        <location evidence="1">Cytoplasm</location>
    </subcellularLocation>
</comment>
<sequence>MIDAAGLLGRMVEELVEGGDLVSEWRDVFLRVPRHRFIPETVWTQEGGRLVPVRRVDDEAAWLSLCYASDFVITQVDDGVPAGPGLIGDEITSSASRPDVVALMLAALDVEPGMAVLEVGTGTGWNAALLAERLGAAAVTTVEVDARVAEHAKRALGDNGYGVTVVVGDGALGHRPGAPYDRVIATVAAGRVPYAWAEQVRPGGRVLVPWATDLHNGALVSFTVSRDGAMRGRVVGDVAFMPLRSQRGRRASLARDVWDWDGARRSVTSLHPYEVFGEYDASLAVGLRVRRCRLVVENGEDGAYTVWLIDPWSRSWAGLVHERDVEAFTVRQQGVRSLWDEVEAAYRWWDGLGRPAAARWGITVNAEGQRLWLDSEDHPLDQ</sequence>
<keyword evidence="7" id="KW-0808">Transferase</keyword>
<dbReference type="InterPro" id="IPR000682">
    <property type="entry name" value="PCMT"/>
</dbReference>
<comment type="caution">
    <text evidence="12">The sequence shown here is derived from an EMBL/GenBank/DDBJ whole genome shotgun (WGS) entry which is preliminary data.</text>
</comment>
<dbReference type="GO" id="GO:0032259">
    <property type="term" value="P:methylation"/>
    <property type="evidence" value="ECO:0007669"/>
    <property type="project" value="UniProtKB-KW"/>
</dbReference>
<dbReference type="CDD" id="cd02440">
    <property type="entry name" value="AdoMet_MTases"/>
    <property type="match status" value="1"/>
</dbReference>
<accession>A0ABW2XDW1</accession>
<gene>
    <name evidence="12" type="ORF">ACFQZM_00110</name>
</gene>
<dbReference type="SUPFAM" id="SSF53335">
    <property type="entry name" value="S-adenosyl-L-methionine-dependent methyltransferases"/>
    <property type="match status" value="1"/>
</dbReference>
<dbReference type="InterPro" id="IPR029063">
    <property type="entry name" value="SAM-dependent_MTases_sf"/>
</dbReference>
<dbReference type="RefSeq" id="WP_242619329.1">
    <property type="nucleotide sequence ID" value="NZ_CAACUY010000067.1"/>
</dbReference>
<evidence type="ECO:0000256" key="3">
    <source>
        <dbReference type="ARBA" id="ARBA00011890"/>
    </source>
</evidence>
<evidence type="ECO:0000256" key="2">
    <source>
        <dbReference type="ARBA" id="ARBA00005369"/>
    </source>
</evidence>
<evidence type="ECO:0000256" key="9">
    <source>
        <dbReference type="ARBA" id="ARBA00030757"/>
    </source>
</evidence>
<dbReference type="PANTHER" id="PTHR11579:SF0">
    <property type="entry name" value="PROTEIN-L-ISOASPARTATE(D-ASPARTATE) O-METHYLTRANSFERASE"/>
    <property type="match status" value="1"/>
</dbReference>
<evidence type="ECO:0000256" key="11">
    <source>
        <dbReference type="ARBA" id="ARBA00031350"/>
    </source>
</evidence>
<keyword evidence="13" id="KW-1185">Reference proteome</keyword>
<dbReference type="EC" id="2.1.1.77" evidence="3"/>
<comment type="similarity">
    <text evidence="2">Belongs to the methyltransferase superfamily. L-isoaspartyl/D-aspartyl protein methyltransferase family.</text>
</comment>
<dbReference type="PANTHER" id="PTHR11579">
    <property type="entry name" value="PROTEIN-L-ISOASPARTATE O-METHYLTRANSFERASE"/>
    <property type="match status" value="1"/>
</dbReference>
<proteinExistence type="inferred from homology"/>
<keyword evidence="5" id="KW-0963">Cytoplasm</keyword>
<evidence type="ECO:0000313" key="13">
    <source>
        <dbReference type="Proteomes" id="UP001597063"/>
    </source>
</evidence>
<evidence type="ECO:0000256" key="1">
    <source>
        <dbReference type="ARBA" id="ARBA00004496"/>
    </source>
</evidence>
<evidence type="ECO:0000256" key="8">
    <source>
        <dbReference type="ARBA" id="ARBA00022691"/>
    </source>
</evidence>
<dbReference type="Pfam" id="PF01135">
    <property type="entry name" value="PCMT"/>
    <property type="match status" value="1"/>
</dbReference>
<dbReference type="Gene3D" id="3.40.50.150">
    <property type="entry name" value="Vaccinia Virus protein VP39"/>
    <property type="match status" value="1"/>
</dbReference>
<dbReference type="Proteomes" id="UP001597063">
    <property type="component" value="Unassembled WGS sequence"/>
</dbReference>
<organism evidence="12 13">
    <name type="scientific">Actinomadura fibrosa</name>
    <dbReference type="NCBI Taxonomy" id="111802"/>
    <lineage>
        <taxon>Bacteria</taxon>
        <taxon>Bacillati</taxon>
        <taxon>Actinomycetota</taxon>
        <taxon>Actinomycetes</taxon>
        <taxon>Streptosporangiales</taxon>
        <taxon>Thermomonosporaceae</taxon>
        <taxon>Actinomadura</taxon>
    </lineage>
</organism>
<evidence type="ECO:0000256" key="10">
    <source>
        <dbReference type="ARBA" id="ARBA00031323"/>
    </source>
</evidence>
<keyword evidence="6 12" id="KW-0489">Methyltransferase</keyword>
<evidence type="ECO:0000256" key="7">
    <source>
        <dbReference type="ARBA" id="ARBA00022679"/>
    </source>
</evidence>
<evidence type="ECO:0000256" key="6">
    <source>
        <dbReference type="ARBA" id="ARBA00022603"/>
    </source>
</evidence>
<evidence type="ECO:0000256" key="5">
    <source>
        <dbReference type="ARBA" id="ARBA00022490"/>
    </source>
</evidence>